<accession>A0ABP9Q339</accession>
<gene>
    <name evidence="1" type="ORF">GCM10023321_31740</name>
</gene>
<dbReference type="EMBL" id="BAABJP010000011">
    <property type="protein sequence ID" value="GAA5156289.1"/>
    <property type="molecule type" value="Genomic_DNA"/>
</dbReference>
<proteinExistence type="predicted"/>
<organism evidence="1 2">
    <name type="scientific">Pseudonocardia eucalypti</name>
    <dbReference type="NCBI Taxonomy" id="648755"/>
    <lineage>
        <taxon>Bacteria</taxon>
        <taxon>Bacillati</taxon>
        <taxon>Actinomycetota</taxon>
        <taxon>Actinomycetes</taxon>
        <taxon>Pseudonocardiales</taxon>
        <taxon>Pseudonocardiaceae</taxon>
        <taxon>Pseudonocardia</taxon>
    </lineage>
</organism>
<dbReference type="Proteomes" id="UP001428817">
    <property type="component" value="Unassembled WGS sequence"/>
</dbReference>
<name>A0ABP9Q339_9PSEU</name>
<sequence length="103" mass="11242">MNARRRPERFDPERFDQLASTMALRTGLALGDLDGEQLWLRYAAMGGSLSRHTLSAALDCTAALTAMEHNLAAHALNEHLMDIAGLGYPVAYAAELDPSHDPH</sequence>
<evidence type="ECO:0000313" key="2">
    <source>
        <dbReference type="Proteomes" id="UP001428817"/>
    </source>
</evidence>
<comment type="caution">
    <text evidence="1">The sequence shown here is derived from an EMBL/GenBank/DDBJ whole genome shotgun (WGS) entry which is preliminary data.</text>
</comment>
<evidence type="ECO:0000313" key="1">
    <source>
        <dbReference type="EMBL" id="GAA5156289.1"/>
    </source>
</evidence>
<protein>
    <submittedName>
        <fullName evidence="1">Uncharacterized protein</fullName>
    </submittedName>
</protein>
<dbReference type="RefSeq" id="WP_185059758.1">
    <property type="nucleotide sequence ID" value="NZ_BAABJP010000011.1"/>
</dbReference>
<reference evidence="2" key="1">
    <citation type="journal article" date="2019" name="Int. J. Syst. Evol. Microbiol.">
        <title>The Global Catalogue of Microorganisms (GCM) 10K type strain sequencing project: providing services to taxonomists for standard genome sequencing and annotation.</title>
        <authorList>
            <consortium name="The Broad Institute Genomics Platform"/>
            <consortium name="The Broad Institute Genome Sequencing Center for Infectious Disease"/>
            <person name="Wu L."/>
            <person name="Ma J."/>
        </authorList>
    </citation>
    <scope>NUCLEOTIDE SEQUENCE [LARGE SCALE GENOMIC DNA]</scope>
    <source>
        <strain evidence="2">JCM 18303</strain>
    </source>
</reference>
<keyword evidence="2" id="KW-1185">Reference proteome</keyword>